<accession>A0A928Z539</accession>
<dbReference type="Proteomes" id="UP000625316">
    <property type="component" value="Unassembled WGS sequence"/>
</dbReference>
<comment type="caution">
    <text evidence="1">The sequence shown here is derived from an EMBL/GenBank/DDBJ whole genome shotgun (WGS) entry which is preliminary data.</text>
</comment>
<gene>
    <name evidence="1" type="ORF">IQ266_21940</name>
</gene>
<dbReference type="RefSeq" id="WP_264327223.1">
    <property type="nucleotide sequence ID" value="NZ_JADEXQ010000103.1"/>
</dbReference>
<reference evidence="1" key="1">
    <citation type="submission" date="2020-10" db="EMBL/GenBank/DDBJ databases">
        <authorList>
            <person name="Castelo-Branco R."/>
            <person name="Eusebio N."/>
            <person name="Adriana R."/>
            <person name="Vieira A."/>
            <person name="Brugerolle De Fraissinette N."/>
            <person name="Rezende De Castro R."/>
            <person name="Schneider M.P."/>
            <person name="Vasconcelos V."/>
            <person name="Leao P.N."/>
        </authorList>
    </citation>
    <scope>NUCLEOTIDE SEQUENCE</scope>
    <source>
        <strain evidence="1">LEGE 11480</strain>
    </source>
</reference>
<sequence length="155" mass="17190">MVELLDTGLAALRSEPQFRCGIKPEYQCFAAAGKANMRHRLNQLVNAHCNDEDMISAWACDDSIQAIAIHAGLNVFYVVHQDDRQIMTIAGIPFSHDAALLMCAQYPAMSFVSMAITGDKLLLQAHDRTGQLRWMQFGLPHLALEELAYQAAASR</sequence>
<evidence type="ECO:0000313" key="1">
    <source>
        <dbReference type="EMBL" id="MBE9032404.1"/>
    </source>
</evidence>
<name>A0A928Z539_9CYAN</name>
<dbReference type="AlphaFoldDB" id="A0A928Z539"/>
<evidence type="ECO:0000313" key="2">
    <source>
        <dbReference type="Proteomes" id="UP000625316"/>
    </source>
</evidence>
<organism evidence="1 2">
    <name type="scientific">Romeriopsis navalis LEGE 11480</name>
    <dbReference type="NCBI Taxonomy" id="2777977"/>
    <lineage>
        <taxon>Bacteria</taxon>
        <taxon>Bacillati</taxon>
        <taxon>Cyanobacteriota</taxon>
        <taxon>Cyanophyceae</taxon>
        <taxon>Leptolyngbyales</taxon>
        <taxon>Leptolyngbyaceae</taxon>
        <taxon>Romeriopsis</taxon>
        <taxon>Romeriopsis navalis</taxon>
    </lineage>
</organism>
<dbReference type="EMBL" id="JADEXQ010000103">
    <property type="protein sequence ID" value="MBE9032404.1"/>
    <property type="molecule type" value="Genomic_DNA"/>
</dbReference>
<keyword evidence="2" id="KW-1185">Reference proteome</keyword>
<proteinExistence type="predicted"/>
<protein>
    <submittedName>
        <fullName evidence="1">Uncharacterized protein</fullName>
    </submittedName>
</protein>